<keyword evidence="2" id="KW-0863">Zinc-finger</keyword>
<dbReference type="AlphaFoldDB" id="A0A443SFR6"/>
<dbReference type="GO" id="GO:0003700">
    <property type="term" value="F:DNA-binding transcription factor activity"/>
    <property type="evidence" value="ECO:0007669"/>
    <property type="project" value="InterPro"/>
</dbReference>
<comment type="caution">
    <text evidence="11">The sequence shown here is derived from an EMBL/GenBank/DDBJ whole genome shotgun (WGS) entry which is preliminary data.</text>
</comment>
<sequence>IKKSIDLSATCQAGTGNCVIDKQHRNQCQACRLKKCLLKGMNKDAVQNERQPRNTATIRPESLLNDRESERLIRDGVAATVATVYTAADQTFSAMIPSVPESVYETSARLLFMAVKWAKNLPSFASLTFRDQVILLEESWAELFLLCAIQWCLPIENCQMFSNAASNENSVIGGERLSDLRVLNDTFNRFKGLVVDAAEFACLKALSLFKPEARGLKDSNRIENMQDQAQLMLLQHVKTHSPTNPTRFGRLLLLLVSLRFVSAEKIGDIYFHRTIGNTPMEKLLCDMFKC</sequence>
<evidence type="ECO:0000256" key="6">
    <source>
        <dbReference type="ARBA" id="ARBA00023163"/>
    </source>
</evidence>
<feature type="non-terminal residue" evidence="11">
    <location>
        <position position="1"/>
    </location>
</feature>
<keyword evidence="8" id="KW-0539">Nucleus</keyword>
<evidence type="ECO:0000259" key="10">
    <source>
        <dbReference type="PROSITE" id="PS51843"/>
    </source>
</evidence>
<feature type="domain" description="NR LBD" evidence="10">
    <location>
        <begin position="68"/>
        <end position="290"/>
    </location>
</feature>
<dbReference type="Pfam" id="PF00105">
    <property type="entry name" value="zf-C4"/>
    <property type="match status" value="1"/>
</dbReference>
<dbReference type="PANTHER" id="PTHR24083">
    <property type="entry name" value="NUCLEAR HORMONE RECEPTOR"/>
    <property type="match status" value="1"/>
</dbReference>
<evidence type="ECO:0000313" key="11">
    <source>
        <dbReference type="EMBL" id="RWS26356.1"/>
    </source>
</evidence>
<keyword evidence="1" id="KW-0479">Metal-binding</keyword>
<dbReference type="OrthoDB" id="5774777at2759"/>
<feature type="domain" description="Nuclear receptor" evidence="9">
    <location>
        <begin position="1"/>
        <end position="48"/>
    </location>
</feature>
<dbReference type="STRING" id="299467.A0A443SFR6"/>
<dbReference type="GO" id="GO:0008270">
    <property type="term" value="F:zinc ion binding"/>
    <property type="evidence" value="ECO:0007669"/>
    <property type="project" value="UniProtKB-KW"/>
</dbReference>
<evidence type="ECO:0000256" key="7">
    <source>
        <dbReference type="ARBA" id="ARBA00023170"/>
    </source>
</evidence>
<dbReference type="SUPFAM" id="SSF57716">
    <property type="entry name" value="Glucocorticoid receptor-like (DNA-binding domain)"/>
    <property type="match status" value="1"/>
</dbReference>
<dbReference type="InterPro" id="IPR035500">
    <property type="entry name" value="NHR-like_dom_sf"/>
</dbReference>
<dbReference type="GO" id="GO:0043565">
    <property type="term" value="F:sequence-specific DNA binding"/>
    <property type="evidence" value="ECO:0007669"/>
    <property type="project" value="InterPro"/>
</dbReference>
<evidence type="ECO:0000256" key="2">
    <source>
        <dbReference type="ARBA" id="ARBA00022771"/>
    </source>
</evidence>
<dbReference type="EMBL" id="NCKV01002826">
    <property type="protein sequence ID" value="RWS26356.1"/>
    <property type="molecule type" value="Genomic_DNA"/>
</dbReference>
<dbReference type="PRINTS" id="PR00398">
    <property type="entry name" value="STRDHORMONER"/>
</dbReference>
<protein>
    <submittedName>
        <fullName evidence="11">Photoreceptor-specific nuclear receptor-like protein</fullName>
    </submittedName>
</protein>
<gene>
    <name evidence="11" type="ORF">B4U80_06986</name>
</gene>
<dbReference type="PROSITE" id="PS51843">
    <property type="entry name" value="NR_LBD"/>
    <property type="match status" value="1"/>
</dbReference>
<dbReference type="InterPro" id="IPR050274">
    <property type="entry name" value="Nuclear_hormone_rcpt_NR2"/>
</dbReference>
<keyword evidence="7 11" id="KW-0675">Receptor</keyword>
<proteinExistence type="predicted"/>
<feature type="non-terminal residue" evidence="11">
    <location>
        <position position="290"/>
    </location>
</feature>
<dbReference type="FunFam" id="1.10.565.10:FF:000022">
    <property type="entry name" value="Nuclear receptor subfamily 2 group E member 3"/>
    <property type="match status" value="1"/>
</dbReference>
<dbReference type="Pfam" id="PF00104">
    <property type="entry name" value="Hormone_recep"/>
    <property type="match status" value="1"/>
</dbReference>
<evidence type="ECO:0000256" key="1">
    <source>
        <dbReference type="ARBA" id="ARBA00022723"/>
    </source>
</evidence>
<dbReference type="FunFam" id="3.30.50.10:FF:000082">
    <property type="entry name" value="NR2E3 isoform 1"/>
    <property type="match status" value="1"/>
</dbReference>
<dbReference type="SMART" id="SM00430">
    <property type="entry name" value="HOLI"/>
    <property type="match status" value="1"/>
</dbReference>
<dbReference type="VEuPathDB" id="VectorBase:LDEU005684"/>
<keyword evidence="4" id="KW-0805">Transcription regulation</keyword>
<reference evidence="11 12" key="1">
    <citation type="journal article" date="2018" name="Gigascience">
        <title>Genomes of trombidid mites reveal novel predicted allergens and laterally-transferred genes associated with secondary metabolism.</title>
        <authorList>
            <person name="Dong X."/>
            <person name="Chaisiri K."/>
            <person name="Xia D."/>
            <person name="Armstrong S.D."/>
            <person name="Fang Y."/>
            <person name="Donnelly M.J."/>
            <person name="Kadowaki T."/>
            <person name="McGarry J.W."/>
            <person name="Darby A.C."/>
            <person name="Makepeace B.L."/>
        </authorList>
    </citation>
    <scope>NUCLEOTIDE SEQUENCE [LARGE SCALE GENOMIC DNA]</scope>
    <source>
        <strain evidence="11">UoL-UT</strain>
    </source>
</reference>
<keyword evidence="6" id="KW-0804">Transcription</keyword>
<dbReference type="PRINTS" id="PR01282">
    <property type="entry name" value="COUPTNFACTOR"/>
</dbReference>
<dbReference type="SMART" id="SM00399">
    <property type="entry name" value="ZnF_C4"/>
    <property type="match status" value="1"/>
</dbReference>
<organism evidence="11 12">
    <name type="scientific">Leptotrombidium deliense</name>
    <dbReference type="NCBI Taxonomy" id="299467"/>
    <lineage>
        <taxon>Eukaryota</taxon>
        <taxon>Metazoa</taxon>
        <taxon>Ecdysozoa</taxon>
        <taxon>Arthropoda</taxon>
        <taxon>Chelicerata</taxon>
        <taxon>Arachnida</taxon>
        <taxon>Acari</taxon>
        <taxon>Acariformes</taxon>
        <taxon>Trombidiformes</taxon>
        <taxon>Prostigmata</taxon>
        <taxon>Anystina</taxon>
        <taxon>Parasitengona</taxon>
        <taxon>Trombiculoidea</taxon>
        <taxon>Trombiculidae</taxon>
        <taxon>Leptotrombidium</taxon>
    </lineage>
</organism>
<evidence type="ECO:0000256" key="4">
    <source>
        <dbReference type="ARBA" id="ARBA00023015"/>
    </source>
</evidence>
<dbReference type="CDD" id="cd06950">
    <property type="entry name" value="NR_LBD_Tlx_PNR_like"/>
    <property type="match status" value="1"/>
</dbReference>
<keyword evidence="5" id="KW-0238">DNA-binding</keyword>
<evidence type="ECO:0000256" key="8">
    <source>
        <dbReference type="ARBA" id="ARBA00023242"/>
    </source>
</evidence>
<dbReference type="Gene3D" id="1.10.565.10">
    <property type="entry name" value="Retinoid X Receptor"/>
    <property type="match status" value="1"/>
</dbReference>
<dbReference type="Gene3D" id="3.30.50.10">
    <property type="entry name" value="Erythroid Transcription Factor GATA-1, subunit A"/>
    <property type="match status" value="1"/>
</dbReference>
<evidence type="ECO:0000259" key="9">
    <source>
        <dbReference type="PROSITE" id="PS51030"/>
    </source>
</evidence>
<dbReference type="InterPro" id="IPR001723">
    <property type="entry name" value="Nuclear_hrmn_rcpt"/>
</dbReference>
<keyword evidence="12" id="KW-1185">Reference proteome</keyword>
<evidence type="ECO:0000256" key="3">
    <source>
        <dbReference type="ARBA" id="ARBA00022833"/>
    </source>
</evidence>
<evidence type="ECO:0000256" key="5">
    <source>
        <dbReference type="ARBA" id="ARBA00023125"/>
    </source>
</evidence>
<dbReference type="InterPro" id="IPR013088">
    <property type="entry name" value="Znf_NHR/GATA"/>
</dbReference>
<dbReference type="PROSITE" id="PS51030">
    <property type="entry name" value="NUCLEAR_REC_DBD_2"/>
    <property type="match status" value="1"/>
</dbReference>
<accession>A0A443SFR6</accession>
<dbReference type="InterPro" id="IPR001628">
    <property type="entry name" value="Znf_hrmn_rcpt"/>
</dbReference>
<name>A0A443SFR6_9ACAR</name>
<keyword evidence="3" id="KW-0862">Zinc</keyword>
<dbReference type="Proteomes" id="UP000288716">
    <property type="component" value="Unassembled WGS sequence"/>
</dbReference>
<evidence type="ECO:0000313" key="12">
    <source>
        <dbReference type="Proteomes" id="UP000288716"/>
    </source>
</evidence>
<dbReference type="InterPro" id="IPR000536">
    <property type="entry name" value="Nucl_hrmn_rcpt_lig-bd"/>
</dbReference>
<dbReference type="SUPFAM" id="SSF48508">
    <property type="entry name" value="Nuclear receptor ligand-binding domain"/>
    <property type="match status" value="1"/>
</dbReference>